<reference evidence="2" key="1">
    <citation type="journal article" date="2014" name="Int. J. Syst. Evol. Microbiol.">
        <title>Complete genome sequence of Corynebacterium casei LMG S-19264T (=DSM 44701T), isolated from a smear-ripened cheese.</title>
        <authorList>
            <consortium name="US DOE Joint Genome Institute (JGI-PGF)"/>
            <person name="Walter F."/>
            <person name="Albersmeier A."/>
            <person name="Kalinowski J."/>
            <person name="Ruckert C."/>
        </authorList>
    </citation>
    <scope>NUCLEOTIDE SEQUENCE</scope>
    <source>
        <strain evidence="2">CGMCC 1.7086</strain>
    </source>
</reference>
<evidence type="ECO:0000313" key="3">
    <source>
        <dbReference type="Proteomes" id="UP000606935"/>
    </source>
</evidence>
<organism evidence="2 3">
    <name type="scientific">Bowmanella pacifica</name>
    <dbReference type="NCBI Taxonomy" id="502051"/>
    <lineage>
        <taxon>Bacteria</taxon>
        <taxon>Pseudomonadati</taxon>
        <taxon>Pseudomonadota</taxon>
        <taxon>Gammaproteobacteria</taxon>
        <taxon>Alteromonadales</taxon>
        <taxon>Alteromonadaceae</taxon>
        <taxon>Bowmanella</taxon>
    </lineage>
</organism>
<dbReference type="EMBL" id="BMLS01000001">
    <property type="protein sequence ID" value="GGO63842.1"/>
    <property type="molecule type" value="Genomic_DNA"/>
</dbReference>
<gene>
    <name evidence="2" type="ORF">GCM10010982_01820</name>
</gene>
<comment type="caution">
    <text evidence="2">The sequence shown here is derived from an EMBL/GenBank/DDBJ whole genome shotgun (WGS) entry which is preliminary data.</text>
</comment>
<dbReference type="Pfam" id="PF10671">
    <property type="entry name" value="TcpQ"/>
    <property type="match status" value="1"/>
</dbReference>
<protein>
    <recommendedName>
        <fullName evidence="1">Toxin co-regulated pilus biosynthesis protein Q C-terminal domain-containing protein</fullName>
    </recommendedName>
</protein>
<evidence type="ECO:0000313" key="2">
    <source>
        <dbReference type="EMBL" id="GGO63842.1"/>
    </source>
</evidence>
<dbReference type="RefSeq" id="WP_188688921.1">
    <property type="nucleotide sequence ID" value="NZ_BMLS01000001.1"/>
</dbReference>
<accession>A0A918DFE5</accession>
<dbReference type="Gene3D" id="3.55.50.70">
    <property type="match status" value="1"/>
</dbReference>
<sequence length="218" mass="24415">MSKKSFSSSMFWARQLGLAAILIIIAVAVIQLQKHQKNEPVPQGQTVKKDPARGLSSFYAEYRTSSGEPNPDEQSDFVMPLSEQDTPLNERLQAMQSVQKPASGRWVGEHKYRTFKAGGTLREIISNYAQSEGMQVIWELNQDFVVKNNFQVDDTVVGTLNKIARAVDSNFSATVEGFFCPKQRTLVITDKPTDYLRQFCTPTDAAISAEVERAQSMK</sequence>
<dbReference type="InterPro" id="IPR018927">
    <property type="entry name" value="Pilus_synth_Q_C"/>
</dbReference>
<keyword evidence="3" id="KW-1185">Reference proteome</keyword>
<reference evidence="2" key="2">
    <citation type="submission" date="2020-09" db="EMBL/GenBank/DDBJ databases">
        <authorList>
            <person name="Sun Q."/>
            <person name="Zhou Y."/>
        </authorList>
    </citation>
    <scope>NUCLEOTIDE SEQUENCE</scope>
    <source>
        <strain evidence="2">CGMCC 1.7086</strain>
    </source>
</reference>
<proteinExistence type="predicted"/>
<name>A0A918DFE5_9ALTE</name>
<feature type="domain" description="Toxin co-regulated pilus biosynthesis protein Q C-terminal" evidence="1">
    <location>
        <begin position="114"/>
        <end position="191"/>
    </location>
</feature>
<dbReference type="AlphaFoldDB" id="A0A918DFE5"/>
<dbReference type="Proteomes" id="UP000606935">
    <property type="component" value="Unassembled WGS sequence"/>
</dbReference>
<evidence type="ECO:0000259" key="1">
    <source>
        <dbReference type="Pfam" id="PF10671"/>
    </source>
</evidence>